<sequence length="334" mass="37905">MSKRTGNIGIYTAHGRLTLAMIKGKDFKSVSVDIPENIVSRGEIISKNLYATFIRDTIKANGFRAKTASFVIGADQVFIRNVKIPKMADEQVKYNLPFEFRDYIRGELKDYLYDYAYRPPMVEKNTEGDEQTLDLLAVAVPVEYFDNVSEIVQKAGLKLVKALPEVCVLERLLKEFPTPEEQKIERCFLDIGNSATRLQIFKDGKYKLAQLIDIGINHVRGAIADDMNIDFELAKTYLNTKYENCDRSEAAMNAYRDISAEIIKGFNYYEMSDMSSRLNEVVIYGNGGMIEPLVELLKERISMHVITMNEAFPQFNKDGMFNVMAASTGVLLDN</sequence>
<proteinExistence type="predicted"/>
<name>A0A1M7S7T3_9FIRM</name>
<evidence type="ECO:0000313" key="2">
    <source>
        <dbReference type="Proteomes" id="UP000184097"/>
    </source>
</evidence>
<organism evidence="1 2">
    <name type="scientific">Butyrivibrio hungatei DSM 14810</name>
    <dbReference type="NCBI Taxonomy" id="1121132"/>
    <lineage>
        <taxon>Bacteria</taxon>
        <taxon>Bacillati</taxon>
        <taxon>Bacillota</taxon>
        <taxon>Clostridia</taxon>
        <taxon>Lachnospirales</taxon>
        <taxon>Lachnospiraceae</taxon>
        <taxon>Butyrivibrio</taxon>
    </lineage>
</organism>
<dbReference type="RefSeq" id="WP_072701873.1">
    <property type="nucleotide sequence ID" value="NZ_FRDH01000004.1"/>
</dbReference>
<dbReference type="Gene3D" id="3.30.1490.300">
    <property type="match status" value="1"/>
</dbReference>
<dbReference type="InterPro" id="IPR043129">
    <property type="entry name" value="ATPase_NBD"/>
</dbReference>
<dbReference type="Gene3D" id="3.30.420.40">
    <property type="match status" value="2"/>
</dbReference>
<dbReference type="Pfam" id="PF11104">
    <property type="entry name" value="PilM_2"/>
    <property type="match status" value="1"/>
</dbReference>
<dbReference type="Proteomes" id="UP000184097">
    <property type="component" value="Unassembled WGS sequence"/>
</dbReference>
<reference evidence="1 2" key="1">
    <citation type="submission" date="2016-12" db="EMBL/GenBank/DDBJ databases">
        <authorList>
            <person name="Song W.-J."/>
            <person name="Kurnit D.M."/>
        </authorList>
    </citation>
    <scope>NUCLEOTIDE SEQUENCE [LARGE SCALE GENOMIC DNA]</scope>
    <source>
        <strain evidence="1 2">DSM 14810</strain>
    </source>
</reference>
<dbReference type="SUPFAM" id="SSF53067">
    <property type="entry name" value="Actin-like ATPase domain"/>
    <property type="match status" value="2"/>
</dbReference>
<dbReference type="InterPro" id="IPR005883">
    <property type="entry name" value="PilM"/>
</dbReference>
<gene>
    <name evidence="1" type="ORF">SAMN02745247_01235</name>
</gene>
<protein>
    <submittedName>
        <fullName evidence="1">Type IV pilus assembly protein PilM</fullName>
    </submittedName>
</protein>
<dbReference type="PANTHER" id="PTHR32432:SF3">
    <property type="entry name" value="ETHANOLAMINE UTILIZATION PROTEIN EUTJ"/>
    <property type="match status" value="1"/>
</dbReference>
<evidence type="ECO:0000313" key="1">
    <source>
        <dbReference type="EMBL" id="SHN54424.1"/>
    </source>
</evidence>
<dbReference type="EMBL" id="FRDH01000004">
    <property type="protein sequence ID" value="SHN54424.1"/>
    <property type="molecule type" value="Genomic_DNA"/>
</dbReference>
<dbReference type="InterPro" id="IPR050696">
    <property type="entry name" value="FtsA/MreB"/>
</dbReference>
<dbReference type="PANTHER" id="PTHR32432">
    <property type="entry name" value="CELL DIVISION PROTEIN FTSA-RELATED"/>
    <property type="match status" value="1"/>
</dbReference>
<accession>A0A1M7S7T3</accession>
<dbReference type="AlphaFoldDB" id="A0A1M7S7T3"/>